<evidence type="ECO:0000256" key="1">
    <source>
        <dbReference type="ARBA" id="ARBA00022729"/>
    </source>
</evidence>
<sequence>MIALMVFALQINANPKKSVSKDGIDRSFISQSKQACEWGNNFLTPRVEFTDFDGTTIGSQIFKQVIPNAQSYMQQRCLDVAKILYRHSANAPKFRLLKFELKNEDFVAYKGGNGDQMTIAVSTQHLAKIYRDSGNNPQVIKDEIDGILYHEVTHGYNLSPTTGGTYDGSSPFWAYTEGIADAVRIHAGFHQTRNPNVIDSRKWLSGYTTTGFFLHYISQKHDKNFIYKFNKAAKDLGNSWSFDNAFKSILGKNVETVWNEYKNYINSGNSLDYDGNYPWSLDCEGDTPPPTGETIDITNDGGSISSQHNDSPSTEGISNLIDNNINSKFLTFNTSTWVQYKATKSYVLSSYTITSGNDAPERDPKSWTLQGSTNGSSWINIDQKSNQDFSNRNQKRTFQINTSSTYQYYRLSMTNNSGGTLQVSELELFGKEKQIQLPIADFSVNKTSIKEGESISFSNSSTDATSYNWTFNGGAPSSSTQTNPVIRYNTAGTYSVTLKAINNDGSNTETKPSFITVARNGDSGSGDMVDITNDGGTASSQYNDSPSFENISKIIDNNLNSKFLTFNASSWVQYKATKSYILSSYTVTSGNDAPERDPKSWTLQGSSNGSNWQNIDQKSNQDFPNRKQKRAFQVNTSVTYQYYRLSMNNNSGTILQVSELELFGKESSTGGDILPVANYSANKTSIQEGESISFTNSSTNASSYNWSFDGGTPANSTQTNPTIRYDRKGTYSVVLKATNSFGSDTENKTAYITVLPKGDGGNCNWGNSFLTPTVQFTDFDGSTLGSQIFKQVIPNAESYMQQRCLDVAKILYRNSANAPRFRLLKFNLKNEDFVAHKFGNGDQMTIEVSTQHLAKIYRDSGNNPQVIKDEIDGILYHEVTHGYNLSPTTGGTYDGSSPFWAYTEGIADGVRIYAGFHQTRTPDVNNSRKWLGGYTTTGFFLQYVTQKYDKNFIYKFNKAAKDLGGSWSFDSAFKSILGKGVETVWNEYKNYINGGNSLDYDGDYPWTLDCGNTNNILSNKNTTSSLDFSIKTHPNPVENSLFIVKSDHIQNITLLYEIYNTQGILIHKEKTFGKELNLNHLNSNMYFLIIKKDGEVISRNRFIKK</sequence>
<feature type="region of interest" description="Disordered" evidence="2">
    <location>
        <begin position="588"/>
        <end position="623"/>
    </location>
</feature>
<dbReference type="Pfam" id="PF18911">
    <property type="entry name" value="PKD_4"/>
    <property type="match status" value="2"/>
</dbReference>
<dbReference type="NCBIfam" id="TIGR04183">
    <property type="entry name" value="Por_Secre_tail"/>
    <property type="match status" value="1"/>
</dbReference>
<keyword evidence="1" id="KW-0732">Signal</keyword>
<evidence type="ECO:0000313" key="5">
    <source>
        <dbReference type="EMBL" id="GGX20885.1"/>
    </source>
</evidence>
<dbReference type="SMART" id="SM00089">
    <property type="entry name" value="PKD"/>
    <property type="match status" value="2"/>
</dbReference>
<accession>A0A918N2S1</accession>
<dbReference type="SUPFAM" id="SSF49299">
    <property type="entry name" value="PKD domain"/>
    <property type="match status" value="2"/>
</dbReference>
<dbReference type="InterPro" id="IPR035986">
    <property type="entry name" value="PKD_dom_sf"/>
</dbReference>
<reference evidence="5 6" key="1">
    <citation type="journal article" date="2014" name="Int. J. Syst. Evol. Microbiol.">
        <title>Complete genome sequence of Corynebacterium casei LMG S-19264T (=DSM 44701T), isolated from a smear-ripened cheese.</title>
        <authorList>
            <consortium name="US DOE Joint Genome Institute (JGI-PGF)"/>
            <person name="Walter F."/>
            <person name="Albersmeier A."/>
            <person name="Kalinowski J."/>
            <person name="Ruckert C."/>
        </authorList>
    </citation>
    <scope>NUCLEOTIDE SEQUENCE [LARGE SCALE GENOMIC DNA]</scope>
    <source>
        <strain evidence="5 6">KCTC 12285</strain>
    </source>
</reference>
<evidence type="ECO:0000256" key="2">
    <source>
        <dbReference type="SAM" id="MobiDB-lite"/>
    </source>
</evidence>
<feature type="compositionally biased region" description="Polar residues" evidence="2">
    <location>
        <begin position="601"/>
        <end position="623"/>
    </location>
</feature>
<dbReference type="PROSITE" id="PS50022">
    <property type="entry name" value="FA58C_3"/>
    <property type="match status" value="2"/>
</dbReference>
<dbReference type="EMBL" id="BMWS01000014">
    <property type="protein sequence ID" value="GGX20885.1"/>
    <property type="molecule type" value="Genomic_DNA"/>
</dbReference>
<dbReference type="InterPro" id="IPR000421">
    <property type="entry name" value="FA58C"/>
</dbReference>
<feature type="domain" description="F5/8 type C" evidence="3">
    <location>
        <begin position="283"/>
        <end position="431"/>
    </location>
</feature>
<dbReference type="Pfam" id="PF04450">
    <property type="entry name" value="BSP"/>
    <property type="match status" value="2"/>
</dbReference>
<organism evidence="5 6">
    <name type="scientific">Aquimarina muelleri</name>
    <dbReference type="NCBI Taxonomy" id="279356"/>
    <lineage>
        <taxon>Bacteria</taxon>
        <taxon>Pseudomonadati</taxon>
        <taxon>Bacteroidota</taxon>
        <taxon>Flavobacteriia</taxon>
        <taxon>Flavobacteriales</taxon>
        <taxon>Flavobacteriaceae</taxon>
        <taxon>Aquimarina</taxon>
    </lineage>
</organism>
<evidence type="ECO:0008006" key="7">
    <source>
        <dbReference type="Google" id="ProtNLM"/>
    </source>
</evidence>
<dbReference type="InterPro" id="IPR022409">
    <property type="entry name" value="PKD/Chitinase_dom"/>
</dbReference>
<dbReference type="InterPro" id="IPR008979">
    <property type="entry name" value="Galactose-bd-like_sf"/>
</dbReference>
<gene>
    <name evidence="5" type="ORF">GCM10007384_22800</name>
</gene>
<dbReference type="InterPro" id="IPR013783">
    <property type="entry name" value="Ig-like_fold"/>
</dbReference>
<keyword evidence="6" id="KW-1185">Reference proteome</keyword>
<feature type="domain" description="PKD" evidence="4">
    <location>
        <begin position="437"/>
        <end position="522"/>
    </location>
</feature>
<evidence type="ECO:0000313" key="6">
    <source>
        <dbReference type="Proteomes" id="UP000601108"/>
    </source>
</evidence>
<dbReference type="Gene3D" id="2.60.40.10">
    <property type="entry name" value="Immunoglobulins"/>
    <property type="match status" value="2"/>
</dbReference>
<evidence type="ECO:0000259" key="4">
    <source>
        <dbReference type="PROSITE" id="PS50093"/>
    </source>
</evidence>
<dbReference type="InterPro" id="IPR026444">
    <property type="entry name" value="Secre_tail"/>
</dbReference>
<dbReference type="SUPFAM" id="SSF49785">
    <property type="entry name" value="Galactose-binding domain-like"/>
    <property type="match status" value="2"/>
</dbReference>
<dbReference type="PANTHER" id="PTHR33321:SF12">
    <property type="entry name" value="PLANT BASIC SECRETORY PROTEIN (BSP) FAMILY PROTEIN"/>
    <property type="match status" value="1"/>
</dbReference>
<dbReference type="Pfam" id="PF18962">
    <property type="entry name" value="Por_Secre_tail"/>
    <property type="match status" value="1"/>
</dbReference>
<dbReference type="Proteomes" id="UP000601108">
    <property type="component" value="Unassembled WGS sequence"/>
</dbReference>
<feature type="region of interest" description="Disordered" evidence="2">
    <location>
        <begin position="290"/>
        <end position="317"/>
    </location>
</feature>
<dbReference type="CDD" id="cd00146">
    <property type="entry name" value="PKD"/>
    <property type="match status" value="2"/>
</dbReference>
<dbReference type="AlphaFoldDB" id="A0A918N2S1"/>
<evidence type="ECO:0000259" key="3">
    <source>
        <dbReference type="PROSITE" id="PS50022"/>
    </source>
</evidence>
<proteinExistence type="predicted"/>
<dbReference type="PANTHER" id="PTHR33321">
    <property type="match status" value="1"/>
</dbReference>
<dbReference type="Gene3D" id="2.60.120.260">
    <property type="entry name" value="Galactose-binding domain-like"/>
    <property type="match status" value="2"/>
</dbReference>
<feature type="domain" description="PKD" evidence="4">
    <location>
        <begin position="674"/>
        <end position="759"/>
    </location>
</feature>
<dbReference type="PROSITE" id="PS50093">
    <property type="entry name" value="PKD"/>
    <property type="match status" value="2"/>
</dbReference>
<name>A0A918N2S1_9FLAO</name>
<dbReference type="InterPro" id="IPR007541">
    <property type="entry name" value="Uncharacterised_BSP"/>
</dbReference>
<feature type="compositionally biased region" description="Polar residues" evidence="2">
    <location>
        <begin position="296"/>
        <end position="317"/>
    </location>
</feature>
<dbReference type="Pfam" id="PF00754">
    <property type="entry name" value="F5_F8_type_C"/>
    <property type="match status" value="2"/>
</dbReference>
<comment type="caution">
    <text evidence="5">The sequence shown here is derived from an EMBL/GenBank/DDBJ whole genome shotgun (WGS) entry which is preliminary data.</text>
</comment>
<feature type="domain" description="F5/8 type C" evidence="3">
    <location>
        <begin position="516"/>
        <end position="665"/>
    </location>
</feature>
<dbReference type="InterPro" id="IPR000601">
    <property type="entry name" value="PKD_dom"/>
</dbReference>
<protein>
    <recommendedName>
        <fullName evidence="7">PKD domain-containing protein</fullName>
    </recommendedName>
</protein>